<dbReference type="AlphaFoldDB" id="A0A936YS25"/>
<dbReference type="Gene3D" id="3.90.1530.10">
    <property type="entry name" value="Conserved hypothetical protein from pyrococcus furiosus pfu- 392566-001, ParB domain"/>
    <property type="match status" value="1"/>
</dbReference>
<protein>
    <submittedName>
        <fullName evidence="1">Chromosome partitioning protein ParB</fullName>
    </submittedName>
</protein>
<proteinExistence type="predicted"/>
<dbReference type="CDD" id="cd16390">
    <property type="entry name" value="ParB_N_Srx_like"/>
    <property type="match status" value="1"/>
</dbReference>
<comment type="caution">
    <text evidence="1">The sequence shown here is derived from an EMBL/GenBank/DDBJ whole genome shotgun (WGS) entry which is preliminary data.</text>
</comment>
<reference evidence="1" key="1">
    <citation type="submission" date="2021-01" db="EMBL/GenBank/DDBJ databases">
        <title>Rhizobium sp. strain KVB221 16S ribosomal RNA gene Genome sequencing and assembly.</title>
        <authorList>
            <person name="Kang M."/>
        </authorList>
    </citation>
    <scope>NUCLEOTIDE SEQUENCE</scope>
    <source>
        <strain evidence="1">KVB221</strain>
    </source>
</reference>
<dbReference type="SUPFAM" id="SSF110849">
    <property type="entry name" value="ParB/Sulfiredoxin"/>
    <property type="match status" value="1"/>
</dbReference>
<name>A0A936YS25_9HYPH</name>
<evidence type="ECO:0000313" key="2">
    <source>
        <dbReference type="Proteomes" id="UP000633219"/>
    </source>
</evidence>
<dbReference type="InterPro" id="IPR014956">
    <property type="entry name" value="ParBc_2"/>
</dbReference>
<dbReference type="Pfam" id="PF08857">
    <property type="entry name" value="ParBc_2"/>
    <property type="match status" value="1"/>
</dbReference>
<accession>A0A936YS25</accession>
<dbReference type="RefSeq" id="WP_201660733.1">
    <property type="nucleotide sequence ID" value="NZ_JAEQNC010000009.1"/>
</dbReference>
<keyword evidence="2" id="KW-1185">Reference proteome</keyword>
<dbReference type="PIRSF" id="PIRSF029669">
    <property type="entry name" value="UCP029669"/>
    <property type="match status" value="1"/>
</dbReference>
<dbReference type="InterPro" id="IPR036086">
    <property type="entry name" value="ParB/Sulfiredoxin_sf"/>
</dbReference>
<dbReference type="Proteomes" id="UP000633219">
    <property type="component" value="Unassembled WGS sequence"/>
</dbReference>
<organism evidence="1 2">
    <name type="scientific">Rhizobium setariae</name>
    <dbReference type="NCBI Taxonomy" id="2801340"/>
    <lineage>
        <taxon>Bacteria</taxon>
        <taxon>Pseudomonadati</taxon>
        <taxon>Pseudomonadota</taxon>
        <taxon>Alphaproteobacteria</taxon>
        <taxon>Hyphomicrobiales</taxon>
        <taxon>Rhizobiaceae</taxon>
        <taxon>Rhizobium/Agrobacterium group</taxon>
        <taxon>Rhizobium</taxon>
    </lineage>
</organism>
<sequence>MIHSYEPKLEPVDISELRPTQMTVGMREVGAKRAEWRKRMDIDGPEFIGRHMVPVIVGPKNRYYLIDHHHLVRALHDEGVNHVLTSEVCDISYLSKQEFWRFVDHRGWAYPFDAEGRRREFADIPRSISELADDPYRSLAGALRQTGGYAKDTLPFSEFQWADYLRNRVASKLVERDFDAALAKAMELARGETASHLPGWCGPADGARHSALS</sequence>
<evidence type="ECO:0000313" key="1">
    <source>
        <dbReference type="EMBL" id="MBL0373742.1"/>
    </source>
</evidence>
<dbReference type="EMBL" id="JAEQNC010000009">
    <property type="protein sequence ID" value="MBL0373742.1"/>
    <property type="molecule type" value="Genomic_DNA"/>
</dbReference>
<gene>
    <name evidence="1" type="ORF">JJB09_17100</name>
</gene>
<dbReference type="Gene3D" id="1.10.8.10">
    <property type="entry name" value="DNA helicase RuvA subunit, C-terminal domain"/>
    <property type="match status" value="1"/>
</dbReference>
<dbReference type="InterPro" id="IPR016932">
    <property type="entry name" value="UCP029669"/>
</dbReference>